<evidence type="ECO:0000313" key="7">
    <source>
        <dbReference type="Proteomes" id="UP001501480"/>
    </source>
</evidence>
<dbReference type="InterPro" id="IPR001647">
    <property type="entry name" value="HTH_TetR"/>
</dbReference>
<dbReference type="PRINTS" id="PR00455">
    <property type="entry name" value="HTHTETR"/>
</dbReference>
<dbReference type="Pfam" id="PF00440">
    <property type="entry name" value="TetR_N"/>
    <property type="match status" value="1"/>
</dbReference>
<accession>A0ABN2W253</accession>
<evidence type="ECO:0000259" key="5">
    <source>
        <dbReference type="PROSITE" id="PS50977"/>
    </source>
</evidence>
<proteinExistence type="predicted"/>
<dbReference type="InterPro" id="IPR009057">
    <property type="entry name" value="Homeodomain-like_sf"/>
</dbReference>
<dbReference type="Proteomes" id="UP001501480">
    <property type="component" value="Unassembled WGS sequence"/>
</dbReference>
<feature type="domain" description="HTH tetR-type" evidence="5">
    <location>
        <begin position="15"/>
        <end position="75"/>
    </location>
</feature>
<feature type="DNA-binding region" description="H-T-H motif" evidence="4">
    <location>
        <begin position="38"/>
        <end position="57"/>
    </location>
</feature>
<gene>
    <name evidence="6" type="ORF">GCM10009821_19240</name>
</gene>
<reference evidence="6 7" key="1">
    <citation type="journal article" date="2019" name="Int. J. Syst. Evol. Microbiol.">
        <title>The Global Catalogue of Microorganisms (GCM) 10K type strain sequencing project: providing services to taxonomists for standard genome sequencing and annotation.</title>
        <authorList>
            <consortium name="The Broad Institute Genomics Platform"/>
            <consortium name="The Broad Institute Genome Sequencing Center for Infectious Disease"/>
            <person name="Wu L."/>
            <person name="Ma J."/>
        </authorList>
    </citation>
    <scope>NUCLEOTIDE SEQUENCE [LARGE SCALE GENOMIC DNA]</scope>
    <source>
        <strain evidence="6 7">JCM 15749</strain>
    </source>
</reference>
<keyword evidence="2 4" id="KW-0238">DNA-binding</keyword>
<evidence type="ECO:0000256" key="2">
    <source>
        <dbReference type="ARBA" id="ARBA00023125"/>
    </source>
</evidence>
<organism evidence="6 7">
    <name type="scientific">Aeromicrobium halocynthiae</name>
    <dbReference type="NCBI Taxonomy" id="560557"/>
    <lineage>
        <taxon>Bacteria</taxon>
        <taxon>Bacillati</taxon>
        <taxon>Actinomycetota</taxon>
        <taxon>Actinomycetes</taxon>
        <taxon>Propionibacteriales</taxon>
        <taxon>Nocardioidaceae</taxon>
        <taxon>Aeromicrobium</taxon>
    </lineage>
</organism>
<evidence type="ECO:0000256" key="4">
    <source>
        <dbReference type="PROSITE-ProRule" id="PRU00335"/>
    </source>
</evidence>
<keyword evidence="7" id="KW-1185">Reference proteome</keyword>
<dbReference type="PROSITE" id="PS50977">
    <property type="entry name" value="HTH_TETR_2"/>
    <property type="match status" value="1"/>
</dbReference>
<evidence type="ECO:0000256" key="3">
    <source>
        <dbReference type="ARBA" id="ARBA00023163"/>
    </source>
</evidence>
<dbReference type="InterPro" id="IPR050109">
    <property type="entry name" value="HTH-type_TetR-like_transc_reg"/>
</dbReference>
<dbReference type="PANTHER" id="PTHR30055">
    <property type="entry name" value="HTH-TYPE TRANSCRIPTIONAL REGULATOR RUTR"/>
    <property type="match status" value="1"/>
</dbReference>
<dbReference type="InterPro" id="IPR036271">
    <property type="entry name" value="Tet_transcr_reg_TetR-rel_C_sf"/>
</dbReference>
<evidence type="ECO:0000256" key="1">
    <source>
        <dbReference type="ARBA" id="ARBA00023015"/>
    </source>
</evidence>
<comment type="caution">
    <text evidence="6">The sequence shown here is derived from an EMBL/GenBank/DDBJ whole genome shotgun (WGS) entry which is preliminary data.</text>
</comment>
<keyword evidence="3" id="KW-0804">Transcription</keyword>
<dbReference type="EMBL" id="BAAAPY010000006">
    <property type="protein sequence ID" value="GAA2079299.1"/>
    <property type="molecule type" value="Genomic_DNA"/>
</dbReference>
<dbReference type="RefSeq" id="WP_344327419.1">
    <property type="nucleotide sequence ID" value="NZ_BAAAPY010000006.1"/>
</dbReference>
<sequence>MVGHTYTDRRSVRRQETIDEILEAAWRLAGAHGVAGLSLRELAGEVGMRPQSLYSYFESKNAIYDAMYAQGCREFADGQREWELVGDARADLRLIAGYVTAFCTANPVRYQLMFQRTVPGFEPSAESFALAVASLSAVQAHLASLGIDGPGDIDLFTAVFTGVVDQQISNDPGGDRWSRLIDRAVDMYVDHVESTHREEPPP</sequence>
<dbReference type="SUPFAM" id="SSF46689">
    <property type="entry name" value="Homeodomain-like"/>
    <property type="match status" value="1"/>
</dbReference>
<dbReference type="Gene3D" id="1.10.357.10">
    <property type="entry name" value="Tetracycline Repressor, domain 2"/>
    <property type="match status" value="1"/>
</dbReference>
<dbReference type="PANTHER" id="PTHR30055:SF234">
    <property type="entry name" value="HTH-TYPE TRANSCRIPTIONAL REGULATOR BETI"/>
    <property type="match status" value="1"/>
</dbReference>
<keyword evidence="1" id="KW-0805">Transcription regulation</keyword>
<evidence type="ECO:0000313" key="6">
    <source>
        <dbReference type="EMBL" id="GAA2079299.1"/>
    </source>
</evidence>
<dbReference type="SUPFAM" id="SSF48498">
    <property type="entry name" value="Tetracyclin repressor-like, C-terminal domain"/>
    <property type="match status" value="1"/>
</dbReference>
<protein>
    <recommendedName>
        <fullName evidence="5">HTH tetR-type domain-containing protein</fullName>
    </recommendedName>
</protein>
<name>A0ABN2W253_9ACTN</name>